<feature type="signal peptide" evidence="1">
    <location>
        <begin position="1"/>
        <end position="29"/>
    </location>
</feature>
<accession>A0A7X2T2F3</accession>
<dbReference type="RefSeq" id="WP_154531761.1">
    <property type="nucleotide sequence ID" value="NZ_VULX01000017.1"/>
</dbReference>
<proteinExistence type="predicted"/>
<organism evidence="2 3">
    <name type="scientific">Inconstantimicrobium porci</name>
    <dbReference type="NCBI Taxonomy" id="2652291"/>
    <lineage>
        <taxon>Bacteria</taxon>
        <taxon>Bacillati</taxon>
        <taxon>Bacillota</taxon>
        <taxon>Clostridia</taxon>
        <taxon>Eubacteriales</taxon>
        <taxon>Clostridiaceae</taxon>
        <taxon>Inconstantimicrobium</taxon>
    </lineage>
</organism>
<gene>
    <name evidence="2" type="ORF">FYJ33_10715</name>
</gene>
<reference evidence="2 3" key="1">
    <citation type="submission" date="2019-08" db="EMBL/GenBank/DDBJ databases">
        <title>In-depth cultivation of the pig gut microbiome towards novel bacterial diversity and tailored functional studies.</title>
        <authorList>
            <person name="Wylensek D."/>
            <person name="Hitch T.C.A."/>
            <person name="Clavel T."/>
        </authorList>
    </citation>
    <scope>NUCLEOTIDE SEQUENCE [LARGE SCALE GENOMIC DNA]</scope>
    <source>
        <strain evidence="2 3">WCA-383-APC-5B</strain>
    </source>
</reference>
<comment type="caution">
    <text evidence="2">The sequence shown here is derived from an EMBL/GenBank/DDBJ whole genome shotgun (WGS) entry which is preliminary data.</text>
</comment>
<keyword evidence="3" id="KW-1185">Reference proteome</keyword>
<evidence type="ECO:0000313" key="2">
    <source>
        <dbReference type="EMBL" id="MSR91863.1"/>
    </source>
</evidence>
<dbReference type="Proteomes" id="UP000460287">
    <property type="component" value="Unassembled WGS sequence"/>
</dbReference>
<keyword evidence="1" id="KW-0732">Signal</keyword>
<feature type="chain" id="PRO_5031144925" evidence="1">
    <location>
        <begin position="30"/>
        <end position="100"/>
    </location>
</feature>
<evidence type="ECO:0000313" key="3">
    <source>
        <dbReference type="Proteomes" id="UP000460287"/>
    </source>
</evidence>
<protein>
    <submittedName>
        <fullName evidence="2">Uncharacterized protein</fullName>
    </submittedName>
</protein>
<name>A0A7X2T2F3_9CLOT</name>
<dbReference type="AlphaFoldDB" id="A0A7X2T2F3"/>
<evidence type="ECO:0000256" key="1">
    <source>
        <dbReference type="SAM" id="SignalP"/>
    </source>
</evidence>
<sequence>MTKTKQITKIVAVIMIAFCILSVPKAVHAARVDNICYQWDEISQTSNYGVLHYNTNEKYKTIRYLHGYKTSNHKNNITSWTDRLGGIYSRIQHTLSITTY</sequence>
<dbReference type="EMBL" id="VULX01000017">
    <property type="protein sequence ID" value="MSR91863.1"/>
    <property type="molecule type" value="Genomic_DNA"/>
</dbReference>